<comment type="function">
    <text evidence="1">Component of the origin recognition complex (ORC) that binds origins of replication. DNA-binding is ATP-dependent. ORC is required to assemble the pre-replication complex necessary to initiate DNA replication.</text>
</comment>
<gene>
    <name evidence="3" type="ORF">AKO1_008606</name>
</gene>
<keyword evidence="1" id="KW-0539">Nucleus</keyword>
<dbReference type="InterPro" id="IPR007220">
    <property type="entry name" value="ORC2"/>
</dbReference>
<comment type="subunit">
    <text evidence="1">Component of the origin recognition complex (ORC).</text>
</comment>
<reference evidence="3 4" key="1">
    <citation type="submission" date="2024-03" db="EMBL/GenBank/DDBJ databases">
        <title>The Acrasis kona genome and developmental transcriptomes reveal deep origins of eukaryotic multicellular pathways.</title>
        <authorList>
            <person name="Sheikh S."/>
            <person name="Fu C.-J."/>
            <person name="Brown M.W."/>
            <person name="Baldauf S.L."/>
        </authorList>
    </citation>
    <scope>NUCLEOTIDE SEQUENCE [LARGE SCALE GENOMIC DNA]</scope>
    <source>
        <strain evidence="3 4">ATCC MYA-3509</strain>
    </source>
</reference>
<comment type="subcellular location">
    <subcellularLocation>
        <location evidence="1">Nucleus</location>
    </subcellularLocation>
</comment>
<keyword evidence="1" id="KW-0235">DNA replication</keyword>
<keyword evidence="4" id="KW-1185">Reference proteome</keyword>
<evidence type="ECO:0000313" key="4">
    <source>
        <dbReference type="Proteomes" id="UP001431209"/>
    </source>
</evidence>
<dbReference type="GO" id="GO:0005664">
    <property type="term" value="C:nuclear origin of replication recognition complex"/>
    <property type="evidence" value="ECO:0007669"/>
    <property type="project" value="UniProtKB-UniRule"/>
</dbReference>
<dbReference type="Proteomes" id="UP001431209">
    <property type="component" value="Unassembled WGS sequence"/>
</dbReference>
<evidence type="ECO:0000313" key="3">
    <source>
        <dbReference type="EMBL" id="KAL0478368.1"/>
    </source>
</evidence>
<dbReference type="InterPro" id="IPR056772">
    <property type="entry name" value="RecA-like_ORC2"/>
</dbReference>
<dbReference type="PANTHER" id="PTHR14052">
    <property type="entry name" value="ORIGIN RECOGNITION COMPLEX SUBUNIT 2"/>
    <property type="match status" value="1"/>
</dbReference>
<dbReference type="GO" id="GO:0006260">
    <property type="term" value="P:DNA replication"/>
    <property type="evidence" value="ECO:0007669"/>
    <property type="project" value="UniProtKB-UniRule"/>
</dbReference>
<evidence type="ECO:0000259" key="2">
    <source>
        <dbReference type="Pfam" id="PF04084"/>
    </source>
</evidence>
<comment type="similarity">
    <text evidence="1">Belongs to the ORC2 family.</text>
</comment>
<protein>
    <recommendedName>
        <fullName evidence="1">Origin recognition complex subunit 2</fullName>
    </recommendedName>
</protein>
<organism evidence="3 4">
    <name type="scientific">Acrasis kona</name>
    <dbReference type="NCBI Taxonomy" id="1008807"/>
    <lineage>
        <taxon>Eukaryota</taxon>
        <taxon>Discoba</taxon>
        <taxon>Heterolobosea</taxon>
        <taxon>Tetramitia</taxon>
        <taxon>Eutetramitia</taxon>
        <taxon>Acrasidae</taxon>
        <taxon>Acrasis</taxon>
    </lineage>
</organism>
<comment type="caution">
    <text evidence="3">The sequence shown here is derived from an EMBL/GenBank/DDBJ whole genome shotgun (WGS) entry which is preliminary data.</text>
</comment>
<feature type="domain" description="Origin recognition complex subunit 2 RecA-like" evidence="2">
    <location>
        <begin position="142"/>
        <end position="326"/>
    </location>
</feature>
<dbReference type="GO" id="GO:0003688">
    <property type="term" value="F:DNA replication origin binding"/>
    <property type="evidence" value="ECO:0007669"/>
    <property type="project" value="UniProtKB-UniRule"/>
</dbReference>
<dbReference type="Pfam" id="PF04084">
    <property type="entry name" value="RecA-like_ORC2"/>
    <property type="match status" value="1"/>
</dbReference>
<sequence>MVRKSNSSRISSNFSEEPNFDVIKIIGDEKRQEDHLREVLRTKDKEPDTIQEWLDKKSDPIALREEQYDEMYKDHGAEQDSFHYYKTLSNKGGSTKHQHEYEQKYDKMWSDLGAEIPDVIAHASTIGIESRIDRRPYKYYFESQVRGWLNYLNNGFNILFSGVGSKFDMLNTIVALVLKYKSEFCFEHLFLVSGYDTNITLKQVLSVLCYKLNIDSVSDKVEDLIDALCKNLSCEEPITSSNPLSNLLSDLNGFASQEDEPGVHQPVYVFIHNIDGPAFRSVEAQQILSMLAKCDRVRMVATVDHVNSGLLWDDMTESRFSFARFDVTPYGLYRQESQFIKVNVESGAKTTYVSAVDHILKSVTPKHVDLYVILLEHCNKRTQEGVD</sequence>
<dbReference type="PANTHER" id="PTHR14052:SF0">
    <property type="entry name" value="ORIGIN RECOGNITION COMPLEX SUBUNIT 2"/>
    <property type="match status" value="1"/>
</dbReference>
<dbReference type="EMBL" id="JAOPGA020000370">
    <property type="protein sequence ID" value="KAL0478368.1"/>
    <property type="molecule type" value="Genomic_DNA"/>
</dbReference>
<dbReference type="AlphaFoldDB" id="A0AAW2YLY1"/>
<proteinExistence type="inferred from homology"/>
<name>A0AAW2YLY1_9EUKA</name>
<evidence type="ECO:0000256" key="1">
    <source>
        <dbReference type="RuleBase" id="RU368084"/>
    </source>
</evidence>
<accession>A0AAW2YLY1</accession>